<dbReference type="InterPro" id="IPR050923">
    <property type="entry name" value="Cell_Proc_Reg/RNA_Proc"/>
</dbReference>
<sequence>MQSAGGRIIDVGTVRAHAMSLTRESFIREYPGYYLVVTAHPEALNIGYRTVNMTIENVRQSNFDNAFDIVPVVKAPQNPYPDRVSVGRATNCDIVLRDASVSKLHAHFHDFDKGPLRVIDLGSSNGTKVNNAPIEAQKPMVLEPGDTLQIGGAKARVADGDALYEFLR</sequence>
<dbReference type="PROSITE" id="PS50006">
    <property type="entry name" value="FHA_DOMAIN"/>
    <property type="match status" value="1"/>
</dbReference>
<dbReference type="Pfam" id="PF00498">
    <property type="entry name" value="FHA"/>
    <property type="match status" value="1"/>
</dbReference>
<evidence type="ECO:0000259" key="1">
    <source>
        <dbReference type="PROSITE" id="PS50006"/>
    </source>
</evidence>
<name>A0ABZ2KQ60_9BACT</name>
<evidence type="ECO:0000313" key="2">
    <source>
        <dbReference type="EMBL" id="WXA99847.1"/>
    </source>
</evidence>
<dbReference type="InterPro" id="IPR008984">
    <property type="entry name" value="SMAD_FHA_dom_sf"/>
</dbReference>
<evidence type="ECO:0000313" key="3">
    <source>
        <dbReference type="Proteomes" id="UP001379533"/>
    </source>
</evidence>
<feature type="domain" description="FHA" evidence="1">
    <location>
        <begin position="84"/>
        <end position="134"/>
    </location>
</feature>
<gene>
    <name evidence="2" type="ORF">LZC95_23905</name>
</gene>
<protein>
    <submittedName>
        <fullName evidence="2">FHA domain-containing protein</fullName>
    </submittedName>
</protein>
<dbReference type="InterPro" id="IPR000253">
    <property type="entry name" value="FHA_dom"/>
</dbReference>
<dbReference type="SUPFAM" id="SSF49879">
    <property type="entry name" value="SMAD/FHA domain"/>
    <property type="match status" value="1"/>
</dbReference>
<dbReference type="Gene3D" id="2.60.200.20">
    <property type="match status" value="1"/>
</dbReference>
<dbReference type="SMART" id="SM00240">
    <property type="entry name" value="FHA"/>
    <property type="match status" value="1"/>
</dbReference>
<reference evidence="2 3" key="1">
    <citation type="submission" date="2021-12" db="EMBL/GenBank/DDBJ databases">
        <title>Discovery of the Pendulisporaceae a myxobacterial family with distinct sporulation behavior and unique specialized metabolism.</title>
        <authorList>
            <person name="Garcia R."/>
            <person name="Popoff A."/>
            <person name="Bader C.D."/>
            <person name="Loehr J."/>
            <person name="Walesch S."/>
            <person name="Walt C."/>
            <person name="Boldt J."/>
            <person name="Bunk B."/>
            <person name="Haeckl F.J.F.P.J."/>
            <person name="Gunesch A.P."/>
            <person name="Birkelbach J."/>
            <person name="Nuebel U."/>
            <person name="Pietschmann T."/>
            <person name="Bach T."/>
            <person name="Mueller R."/>
        </authorList>
    </citation>
    <scope>NUCLEOTIDE SEQUENCE [LARGE SCALE GENOMIC DNA]</scope>
    <source>
        <strain evidence="2 3">MSr12523</strain>
    </source>
</reference>
<organism evidence="2 3">
    <name type="scientific">Pendulispora brunnea</name>
    <dbReference type="NCBI Taxonomy" id="2905690"/>
    <lineage>
        <taxon>Bacteria</taxon>
        <taxon>Pseudomonadati</taxon>
        <taxon>Myxococcota</taxon>
        <taxon>Myxococcia</taxon>
        <taxon>Myxococcales</taxon>
        <taxon>Sorangiineae</taxon>
        <taxon>Pendulisporaceae</taxon>
        <taxon>Pendulispora</taxon>
    </lineage>
</organism>
<dbReference type="Proteomes" id="UP001379533">
    <property type="component" value="Chromosome"/>
</dbReference>
<dbReference type="EMBL" id="CP089982">
    <property type="protein sequence ID" value="WXA99847.1"/>
    <property type="molecule type" value="Genomic_DNA"/>
</dbReference>
<keyword evidence="3" id="KW-1185">Reference proteome</keyword>
<accession>A0ABZ2KQ60</accession>
<dbReference type="RefSeq" id="WP_394850489.1">
    <property type="nucleotide sequence ID" value="NZ_CP089982.1"/>
</dbReference>
<dbReference type="PANTHER" id="PTHR23308">
    <property type="entry name" value="NUCLEAR INHIBITOR OF PROTEIN PHOSPHATASE-1"/>
    <property type="match status" value="1"/>
</dbReference>
<dbReference type="CDD" id="cd00060">
    <property type="entry name" value="FHA"/>
    <property type="match status" value="1"/>
</dbReference>
<proteinExistence type="predicted"/>